<dbReference type="EMBL" id="JAPJDA010000003">
    <property type="protein sequence ID" value="MCX2837057.1"/>
    <property type="molecule type" value="Genomic_DNA"/>
</dbReference>
<dbReference type="GO" id="GO:0016829">
    <property type="term" value="F:lyase activity"/>
    <property type="evidence" value="ECO:0007669"/>
    <property type="project" value="UniProtKB-KW"/>
</dbReference>
<dbReference type="SUPFAM" id="SSF54637">
    <property type="entry name" value="Thioesterase/thiol ester dehydrase-isomerase"/>
    <property type="match status" value="1"/>
</dbReference>
<dbReference type="InterPro" id="IPR013114">
    <property type="entry name" value="FabA_FabZ"/>
</dbReference>
<organism evidence="2 3">
    <name type="scientific">Salinimicrobium profundisediminis</name>
    <dbReference type="NCBI Taxonomy" id="2994553"/>
    <lineage>
        <taxon>Bacteria</taxon>
        <taxon>Pseudomonadati</taxon>
        <taxon>Bacteroidota</taxon>
        <taxon>Flavobacteriia</taxon>
        <taxon>Flavobacteriales</taxon>
        <taxon>Flavobacteriaceae</taxon>
        <taxon>Salinimicrobium</taxon>
    </lineage>
</organism>
<dbReference type="Pfam" id="PF07977">
    <property type="entry name" value="FabA"/>
    <property type="match status" value="1"/>
</dbReference>
<protein>
    <submittedName>
        <fullName evidence="2">FabA/FabZ family ACP-dehydratase</fullName>
    </submittedName>
</protein>
<dbReference type="Gene3D" id="3.10.129.10">
    <property type="entry name" value="Hotdog Thioesterase"/>
    <property type="match status" value="1"/>
</dbReference>
<proteinExistence type="predicted"/>
<dbReference type="CDD" id="cd00493">
    <property type="entry name" value="FabA_FabZ"/>
    <property type="match status" value="1"/>
</dbReference>
<comment type="caution">
    <text evidence="2">The sequence shown here is derived from an EMBL/GenBank/DDBJ whole genome shotgun (WGS) entry which is preliminary data.</text>
</comment>
<keyword evidence="3" id="KW-1185">Reference proteome</keyword>
<dbReference type="AlphaFoldDB" id="A0A9X3CUJ6"/>
<reference evidence="2" key="1">
    <citation type="submission" date="2022-11" db="EMBL/GenBank/DDBJ databases">
        <title>Salinimicrobium profundisediminis sp. nov., isolated from deep-sea sediment of the Mariana Trench.</title>
        <authorList>
            <person name="Fu H."/>
        </authorList>
    </citation>
    <scope>NUCLEOTIDE SEQUENCE</scope>
    <source>
        <strain evidence="2">MT39</strain>
    </source>
</reference>
<evidence type="ECO:0000313" key="2">
    <source>
        <dbReference type="EMBL" id="MCX2837057.1"/>
    </source>
</evidence>
<keyword evidence="1" id="KW-0456">Lyase</keyword>
<dbReference type="InterPro" id="IPR029069">
    <property type="entry name" value="HotDog_dom_sf"/>
</dbReference>
<evidence type="ECO:0000256" key="1">
    <source>
        <dbReference type="ARBA" id="ARBA00023239"/>
    </source>
</evidence>
<accession>A0A9X3CUJ6</accession>
<gene>
    <name evidence="2" type="ORF">OQ279_02730</name>
</gene>
<dbReference type="RefSeq" id="WP_266068256.1">
    <property type="nucleotide sequence ID" value="NZ_JAPJDA010000003.1"/>
</dbReference>
<sequence length="144" mass="16308">MTHSKIIELLPYSEPFLFVDELKEVSENGIFGTYTFKEEADFYRGHFKDLPVTPGVILTECMAQIGVVSLGIFLLKDDDLHNSGVALTNTAVDFYLPVFPGEKVKVVSEKIYFRFNKLKCKVQMFNAEEKLVCRGEISGMIKAE</sequence>
<dbReference type="Proteomes" id="UP001148482">
    <property type="component" value="Unassembled WGS sequence"/>
</dbReference>
<evidence type="ECO:0000313" key="3">
    <source>
        <dbReference type="Proteomes" id="UP001148482"/>
    </source>
</evidence>
<dbReference type="PANTHER" id="PTHR30272">
    <property type="entry name" value="3-HYDROXYACYL-[ACYL-CARRIER-PROTEIN] DEHYDRATASE"/>
    <property type="match status" value="1"/>
</dbReference>
<name>A0A9X3CUJ6_9FLAO</name>
<dbReference type="PANTHER" id="PTHR30272:SF1">
    <property type="entry name" value="3-HYDROXYACYL-[ACYL-CARRIER-PROTEIN] DEHYDRATASE"/>
    <property type="match status" value="1"/>
</dbReference>